<evidence type="ECO:0000313" key="3">
    <source>
        <dbReference type="Proteomes" id="UP000315343"/>
    </source>
</evidence>
<evidence type="ECO:0000256" key="1">
    <source>
        <dbReference type="SAM" id="Phobius"/>
    </source>
</evidence>
<reference evidence="2 3" key="1">
    <citation type="submission" date="2019-07" db="EMBL/GenBank/DDBJ databases">
        <title>Genomic Encyclopedia of Type Strains, Phase I: the one thousand microbial genomes (KMG-I) project.</title>
        <authorList>
            <person name="Kyrpides N."/>
        </authorList>
    </citation>
    <scope>NUCLEOTIDE SEQUENCE [LARGE SCALE GENOMIC DNA]</scope>
    <source>
        <strain evidence="2 3">DSM 13558</strain>
    </source>
</reference>
<keyword evidence="1" id="KW-0472">Membrane</keyword>
<evidence type="ECO:0000313" key="2">
    <source>
        <dbReference type="EMBL" id="TWH78357.1"/>
    </source>
</evidence>
<comment type="caution">
    <text evidence="2">The sequence shown here is derived from an EMBL/GenBank/DDBJ whole genome shotgun (WGS) entry which is preliminary data.</text>
</comment>
<accession>A0A562J5H5</accession>
<keyword evidence="1" id="KW-0812">Transmembrane</keyword>
<keyword evidence="3" id="KW-1185">Reference proteome</keyword>
<dbReference type="AlphaFoldDB" id="A0A562J5H5"/>
<feature type="transmembrane region" description="Helical" evidence="1">
    <location>
        <begin position="6"/>
        <end position="22"/>
    </location>
</feature>
<keyword evidence="1" id="KW-1133">Transmembrane helix</keyword>
<proteinExistence type="predicted"/>
<organism evidence="2 3">
    <name type="scientific">Sedimentibacter saalensis</name>
    <dbReference type="NCBI Taxonomy" id="130788"/>
    <lineage>
        <taxon>Bacteria</taxon>
        <taxon>Bacillati</taxon>
        <taxon>Bacillota</taxon>
        <taxon>Tissierellia</taxon>
        <taxon>Sedimentibacter</taxon>
    </lineage>
</organism>
<name>A0A562J5H5_9FIRM</name>
<dbReference type="EMBL" id="VLKH01000009">
    <property type="protein sequence ID" value="TWH78357.1"/>
    <property type="molecule type" value="Genomic_DNA"/>
</dbReference>
<gene>
    <name evidence="2" type="ORF">LY60_02813</name>
</gene>
<sequence length="214" mass="24868">MKNKKILILIALIIIIFFINVLEIDYYKNNKTITLDDLLISNKLILFDRKSEITKIFTDFKDYKYENIGTNSPNKKRIHETYIYDDIRITYLTHEGSSENGLVISYDIISNKYPIKDIMVGDDIKSLINRYPDFEAIDLTANSEITNNILNITSRYNGFNSSKLKYTKAVIIPINYSKLDLIRYKNNLPPSILITLLFYNDKLDIINVTCPSAE</sequence>
<dbReference type="RefSeq" id="WP_145084961.1">
    <property type="nucleotide sequence ID" value="NZ_JBCFAR010000008.1"/>
</dbReference>
<protein>
    <submittedName>
        <fullName evidence="2">Uncharacterized protein</fullName>
    </submittedName>
</protein>
<dbReference type="Proteomes" id="UP000315343">
    <property type="component" value="Unassembled WGS sequence"/>
</dbReference>